<evidence type="ECO:0000313" key="1">
    <source>
        <dbReference type="EMBL" id="OIP38567.1"/>
    </source>
</evidence>
<accession>A0A1J5E3Q2</accession>
<dbReference type="SUPFAM" id="SSF75169">
    <property type="entry name" value="DsrEFH-like"/>
    <property type="match status" value="1"/>
</dbReference>
<gene>
    <name evidence="1" type="ORF">AUJ95_06425</name>
</gene>
<dbReference type="EMBL" id="MNYI01000174">
    <property type="protein sequence ID" value="OIP38567.1"/>
    <property type="molecule type" value="Genomic_DNA"/>
</dbReference>
<dbReference type="STRING" id="1817895.AUJ95_06425"/>
<dbReference type="InterPro" id="IPR027396">
    <property type="entry name" value="DsrEFH-like"/>
</dbReference>
<sequence>MAKSILFVISRPPYKSENPKLAITHAMACFVADMHIDEEVEPVVAFVGDGVLNCIKNQRSQEFYGIISTEQHIKNQLASDMRMLVCKEDLYRLDIKPERLINARDMGADIDLNVVGFNEVQKEMERCDQMMWF</sequence>
<comment type="caution">
    <text evidence="1">The sequence shown here is derived from an EMBL/GenBank/DDBJ whole genome shotgun (WGS) entry which is preliminary data.</text>
</comment>
<dbReference type="AlphaFoldDB" id="A0A1J5E3Q2"/>
<reference evidence="1 2" key="1">
    <citation type="journal article" date="2016" name="Environ. Microbiol.">
        <title>Genomic resolution of a cold subsurface aquifer community provides metabolic insights for novel microbes adapted to high CO concentrations.</title>
        <authorList>
            <person name="Probst A.J."/>
            <person name="Castelle C.J."/>
            <person name="Singh A."/>
            <person name="Brown C.T."/>
            <person name="Anantharaman K."/>
            <person name="Sharon I."/>
            <person name="Hug L.A."/>
            <person name="Burstein D."/>
            <person name="Emerson J.B."/>
            <person name="Thomas B.C."/>
            <person name="Banfield J.F."/>
        </authorList>
    </citation>
    <scope>NUCLEOTIDE SEQUENCE [LARGE SCALE GENOMIC DNA]</scope>
    <source>
        <strain evidence="1">CG2_30_40_21</strain>
    </source>
</reference>
<evidence type="ECO:0000313" key="2">
    <source>
        <dbReference type="Proteomes" id="UP000183085"/>
    </source>
</evidence>
<dbReference type="Pfam" id="PF02635">
    <property type="entry name" value="DsrE"/>
    <property type="match status" value="1"/>
</dbReference>
<dbReference type="Proteomes" id="UP000183085">
    <property type="component" value="Unassembled WGS sequence"/>
</dbReference>
<name>A0A1J5E3Q2_9BACT</name>
<proteinExistence type="predicted"/>
<protein>
    <submittedName>
        <fullName evidence="1">Uncharacterized protein</fullName>
    </submittedName>
</protein>
<dbReference type="InterPro" id="IPR003787">
    <property type="entry name" value="Sulphur_relay_DsrE/F-like"/>
</dbReference>
<organism evidence="1 2">
    <name type="scientific">Candidatus Desantisbacteria bacterium CG2_30_40_21</name>
    <dbReference type="NCBI Taxonomy" id="1817895"/>
    <lineage>
        <taxon>Bacteria</taxon>
        <taxon>Candidatus Desantisiibacteriota</taxon>
    </lineage>
</organism>
<dbReference type="Gene3D" id="3.40.1260.10">
    <property type="entry name" value="DsrEFH-like"/>
    <property type="match status" value="1"/>
</dbReference>